<evidence type="ECO:0000256" key="5">
    <source>
        <dbReference type="ARBA" id="ARBA00022605"/>
    </source>
</evidence>
<keyword evidence="12" id="KW-1185">Reference proteome</keyword>
<dbReference type="CDD" id="cd00609">
    <property type="entry name" value="AAT_like"/>
    <property type="match status" value="1"/>
</dbReference>
<feature type="domain" description="Aminotransferase class I/classII large" evidence="10">
    <location>
        <begin position="39"/>
        <end position="344"/>
    </location>
</feature>
<dbReference type="Gene3D" id="3.90.1150.10">
    <property type="entry name" value="Aspartate Aminotransferase, domain 1"/>
    <property type="match status" value="1"/>
</dbReference>
<comment type="subunit">
    <text evidence="3 9">Homodimer.</text>
</comment>
<evidence type="ECO:0000259" key="10">
    <source>
        <dbReference type="Pfam" id="PF00155"/>
    </source>
</evidence>
<name>A0A1J0GHU4_9CLOT</name>
<dbReference type="EMBL" id="CP015756">
    <property type="protein sequence ID" value="APC40462.1"/>
    <property type="molecule type" value="Genomic_DNA"/>
</dbReference>
<dbReference type="PANTHER" id="PTHR42885">
    <property type="entry name" value="HISTIDINOL-PHOSPHATE AMINOTRANSFERASE-RELATED"/>
    <property type="match status" value="1"/>
</dbReference>
<evidence type="ECO:0000313" key="11">
    <source>
        <dbReference type="EMBL" id="APC40462.1"/>
    </source>
</evidence>
<evidence type="ECO:0000256" key="8">
    <source>
        <dbReference type="ARBA" id="ARBA00023102"/>
    </source>
</evidence>
<keyword evidence="7 9" id="KW-0663">Pyridoxal phosphate</keyword>
<dbReference type="InterPro" id="IPR004839">
    <property type="entry name" value="Aminotransferase_I/II_large"/>
</dbReference>
<dbReference type="STRING" id="1552.A7L45_10485"/>
<feature type="modified residue" description="N6-(pyridoxal phosphate)lysine" evidence="9">
    <location>
        <position position="213"/>
    </location>
</feature>
<dbReference type="UniPathway" id="UPA00031">
    <property type="reaction ID" value="UER00012"/>
</dbReference>
<keyword evidence="8 9" id="KW-0368">Histidine biosynthesis</keyword>
<gene>
    <name evidence="9" type="primary">hisC</name>
    <name evidence="11" type="ORF">A7L45_10485</name>
</gene>
<dbReference type="Gene3D" id="3.40.640.10">
    <property type="entry name" value="Type I PLP-dependent aspartate aminotransferase-like (Major domain)"/>
    <property type="match status" value="1"/>
</dbReference>
<comment type="similarity">
    <text evidence="2 9">Belongs to the class-II pyridoxal-phosphate-dependent aminotransferase family. Histidinol-phosphate aminotransferase subfamily.</text>
</comment>
<dbReference type="RefSeq" id="WP_071612753.1">
    <property type="nucleotide sequence ID" value="NZ_CP015756.1"/>
</dbReference>
<dbReference type="HAMAP" id="MF_01023">
    <property type="entry name" value="HisC_aminotrans_2"/>
    <property type="match status" value="1"/>
</dbReference>
<dbReference type="SUPFAM" id="SSF53383">
    <property type="entry name" value="PLP-dependent transferases"/>
    <property type="match status" value="1"/>
</dbReference>
<proteinExistence type="inferred from homology"/>
<dbReference type="PANTHER" id="PTHR42885:SF2">
    <property type="entry name" value="HISTIDINOL-PHOSPHATE AMINOTRANSFERASE"/>
    <property type="match status" value="1"/>
</dbReference>
<dbReference type="EC" id="2.6.1.9" evidence="9"/>
<dbReference type="GO" id="GO:0000105">
    <property type="term" value="P:L-histidine biosynthetic process"/>
    <property type="evidence" value="ECO:0007669"/>
    <property type="project" value="UniProtKB-UniRule"/>
</dbReference>
<evidence type="ECO:0000313" key="12">
    <source>
        <dbReference type="Proteomes" id="UP000182569"/>
    </source>
</evidence>
<evidence type="ECO:0000256" key="6">
    <source>
        <dbReference type="ARBA" id="ARBA00022679"/>
    </source>
</evidence>
<evidence type="ECO:0000256" key="9">
    <source>
        <dbReference type="HAMAP-Rule" id="MF_01023"/>
    </source>
</evidence>
<comment type="catalytic activity">
    <reaction evidence="9">
        <text>L-histidinol phosphate + 2-oxoglutarate = 3-(imidazol-4-yl)-2-oxopropyl phosphate + L-glutamate</text>
        <dbReference type="Rhea" id="RHEA:23744"/>
        <dbReference type="ChEBI" id="CHEBI:16810"/>
        <dbReference type="ChEBI" id="CHEBI:29985"/>
        <dbReference type="ChEBI" id="CHEBI:57766"/>
        <dbReference type="ChEBI" id="CHEBI:57980"/>
        <dbReference type="EC" id="2.6.1.9"/>
    </reaction>
</comment>
<keyword evidence="6 9" id="KW-0808">Transferase</keyword>
<dbReference type="GO" id="GO:0004400">
    <property type="term" value="F:histidinol-phosphate transaminase activity"/>
    <property type="evidence" value="ECO:0007669"/>
    <property type="project" value="UniProtKB-UniRule"/>
</dbReference>
<dbReference type="Proteomes" id="UP000182569">
    <property type="component" value="Chromosome"/>
</dbReference>
<dbReference type="Pfam" id="PF00155">
    <property type="entry name" value="Aminotran_1_2"/>
    <property type="match status" value="1"/>
</dbReference>
<dbReference type="AlphaFoldDB" id="A0A1J0GHU4"/>
<dbReference type="InterPro" id="IPR005861">
    <property type="entry name" value="HisP_aminotrans"/>
</dbReference>
<accession>A0A1J0GHU4</accession>
<comment type="pathway">
    <text evidence="9">Amino-acid biosynthesis; L-histidine biosynthesis; L-histidine from 5-phospho-alpha-D-ribose 1-diphosphate: step 7/9.</text>
</comment>
<evidence type="ECO:0000256" key="3">
    <source>
        <dbReference type="ARBA" id="ARBA00011738"/>
    </source>
</evidence>
<dbReference type="InterPro" id="IPR015422">
    <property type="entry name" value="PyrdxlP-dep_Trfase_small"/>
</dbReference>
<sequence>MIQDIFRKDLGDFESYSAGKTDYKVRLNANESFTNLDFETRKEIGTVIENSIYNRYPDPDALEVCDLYAKYANVLGINVMAGNGSDECIQIIAHTFLNTGDKVAMQSPDFSMYGLYTKVAGGIPIEFPLGAELELDVDGFISMANSEKVKIVFLSNPNNPTGNIIKREDIIKIIEGCKCIVVIDEAYFEFYGESILDKIDFYDNLIVLRTCSKIGLAAIRLGFMITNNVLMSELKKVKPPYNVNSITQSIACVILKKPEIIYNNVKNILAERVYLWEKLSCINGIKLYKAKANFILVEIPNALEIKEKLLKQSINVRSYTSGKLLNCLRITIGSREENNCLLKNII</sequence>
<evidence type="ECO:0000256" key="1">
    <source>
        <dbReference type="ARBA" id="ARBA00001933"/>
    </source>
</evidence>
<dbReference type="OrthoDB" id="9813612at2"/>
<keyword evidence="4 9" id="KW-0032">Aminotransferase</keyword>
<dbReference type="NCBIfam" id="TIGR01141">
    <property type="entry name" value="hisC"/>
    <property type="match status" value="1"/>
</dbReference>
<evidence type="ECO:0000256" key="2">
    <source>
        <dbReference type="ARBA" id="ARBA00007970"/>
    </source>
</evidence>
<organism evidence="11 12">
    <name type="scientific">Clostridium estertheticum subsp. estertheticum</name>
    <dbReference type="NCBI Taxonomy" id="1552"/>
    <lineage>
        <taxon>Bacteria</taxon>
        <taxon>Bacillati</taxon>
        <taxon>Bacillota</taxon>
        <taxon>Clostridia</taxon>
        <taxon>Eubacteriales</taxon>
        <taxon>Clostridiaceae</taxon>
        <taxon>Clostridium</taxon>
    </lineage>
</organism>
<reference evidence="12" key="1">
    <citation type="journal article" date="2016" name="Front. Microbiol.">
        <title>Complete Genome Sequence of Clostridium estertheticum DSM 8809, a Microbe Identified in Spoiled Vacuum Packed Beef.</title>
        <authorList>
            <person name="Yu Z."/>
            <person name="Gunn L."/>
            <person name="Brennan E."/>
            <person name="Reid R."/>
            <person name="Wall P.G."/>
            <person name="Gaora O.P."/>
            <person name="Hurley D."/>
            <person name="Bolton D."/>
            <person name="Fanning S."/>
        </authorList>
    </citation>
    <scope>NUCLEOTIDE SEQUENCE [LARGE SCALE GENOMIC DNA]</scope>
    <source>
        <strain evidence="12">DSM 8809</strain>
    </source>
</reference>
<dbReference type="GO" id="GO:0030170">
    <property type="term" value="F:pyridoxal phosphate binding"/>
    <property type="evidence" value="ECO:0007669"/>
    <property type="project" value="InterPro"/>
</dbReference>
<evidence type="ECO:0000256" key="4">
    <source>
        <dbReference type="ARBA" id="ARBA00022576"/>
    </source>
</evidence>
<dbReference type="KEGG" id="ceu:A7L45_10485"/>
<protein>
    <recommendedName>
        <fullName evidence="9">Histidinol-phosphate aminotransferase</fullName>
        <ecNumber evidence="9">2.6.1.9</ecNumber>
    </recommendedName>
    <alternativeName>
        <fullName evidence="9">Imidazole acetol-phosphate transaminase</fullName>
    </alternativeName>
</protein>
<dbReference type="InterPro" id="IPR015424">
    <property type="entry name" value="PyrdxlP-dep_Trfase"/>
</dbReference>
<dbReference type="InterPro" id="IPR015421">
    <property type="entry name" value="PyrdxlP-dep_Trfase_major"/>
</dbReference>
<comment type="cofactor">
    <cofactor evidence="1 9">
        <name>pyridoxal 5'-phosphate</name>
        <dbReference type="ChEBI" id="CHEBI:597326"/>
    </cofactor>
</comment>
<keyword evidence="5 9" id="KW-0028">Amino-acid biosynthesis</keyword>
<evidence type="ECO:0000256" key="7">
    <source>
        <dbReference type="ARBA" id="ARBA00022898"/>
    </source>
</evidence>